<keyword evidence="5 11" id="KW-0812">Transmembrane</keyword>
<comment type="similarity">
    <text evidence="3">Belongs to the YIF1 family.</text>
</comment>
<dbReference type="GO" id="GO:0005793">
    <property type="term" value="C:endoplasmic reticulum-Golgi intermediate compartment"/>
    <property type="evidence" value="ECO:0007669"/>
    <property type="project" value="TreeGrafter"/>
</dbReference>
<evidence type="ECO:0000256" key="7">
    <source>
        <dbReference type="ARBA" id="ARBA00022927"/>
    </source>
</evidence>
<protein>
    <submittedName>
        <fullName evidence="12">Protein YIF1B-B-like protein</fullName>
    </submittedName>
</protein>
<reference evidence="12" key="1">
    <citation type="submission" date="2020-01" db="EMBL/GenBank/DDBJ databases">
        <title>Genome sequence of Kobresia littledalei, the first chromosome-level genome in the family Cyperaceae.</title>
        <authorList>
            <person name="Qu G."/>
        </authorList>
    </citation>
    <scope>NUCLEOTIDE SEQUENCE</scope>
    <source>
        <strain evidence="12">C.B.Clarke</strain>
        <tissue evidence="12">Leaf</tissue>
    </source>
</reference>
<keyword evidence="7" id="KW-0653">Protein transport</keyword>
<dbReference type="GO" id="GO:0030134">
    <property type="term" value="C:COPII-coated ER to Golgi transport vesicle"/>
    <property type="evidence" value="ECO:0007669"/>
    <property type="project" value="TreeGrafter"/>
</dbReference>
<dbReference type="GO" id="GO:0005789">
    <property type="term" value="C:endoplasmic reticulum membrane"/>
    <property type="evidence" value="ECO:0007669"/>
    <property type="project" value="UniProtKB-SubCell"/>
</dbReference>
<evidence type="ECO:0000256" key="8">
    <source>
        <dbReference type="ARBA" id="ARBA00022989"/>
    </source>
</evidence>
<feature type="transmembrane region" description="Helical" evidence="11">
    <location>
        <begin position="65"/>
        <end position="86"/>
    </location>
</feature>
<dbReference type="GO" id="GO:0000139">
    <property type="term" value="C:Golgi membrane"/>
    <property type="evidence" value="ECO:0007669"/>
    <property type="project" value="UniProtKB-SubCell"/>
</dbReference>
<evidence type="ECO:0000256" key="5">
    <source>
        <dbReference type="ARBA" id="ARBA00022692"/>
    </source>
</evidence>
<dbReference type="PANTHER" id="PTHR14083">
    <property type="entry name" value="YIP1 INTERACTING FACTOR HOMOLOG YIF1 PROTEIN"/>
    <property type="match status" value="1"/>
</dbReference>
<dbReference type="PANTHER" id="PTHR14083:SF0">
    <property type="entry name" value="YIP1D-INTERACTING FACTOR 1, ISOFORM C"/>
    <property type="match status" value="1"/>
</dbReference>
<evidence type="ECO:0000256" key="3">
    <source>
        <dbReference type="ARBA" id="ARBA00009727"/>
    </source>
</evidence>
<evidence type="ECO:0000256" key="4">
    <source>
        <dbReference type="ARBA" id="ARBA00022448"/>
    </source>
</evidence>
<evidence type="ECO:0000256" key="10">
    <source>
        <dbReference type="ARBA" id="ARBA00023136"/>
    </source>
</evidence>
<dbReference type="GO" id="GO:0006888">
    <property type="term" value="P:endoplasmic reticulum to Golgi vesicle-mediated transport"/>
    <property type="evidence" value="ECO:0007669"/>
    <property type="project" value="InterPro"/>
</dbReference>
<keyword evidence="4" id="KW-0813">Transport</keyword>
<accession>A0A833QH42</accession>
<dbReference type="InterPro" id="IPR005578">
    <property type="entry name" value="Yif1_fam"/>
</dbReference>
<dbReference type="GO" id="GO:0015031">
    <property type="term" value="P:protein transport"/>
    <property type="evidence" value="ECO:0007669"/>
    <property type="project" value="UniProtKB-KW"/>
</dbReference>
<feature type="transmembrane region" description="Helical" evidence="11">
    <location>
        <begin position="192"/>
        <end position="210"/>
    </location>
</feature>
<organism evidence="12 13">
    <name type="scientific">Carex littledalei</name>
    <dbReference type="NCBI Taxonomy" id="544730"/>
    <lineage>
        <taxon>Eukaryota</taxon>
        <taxon>Viridiplantae</taxon>
        <taxon>Streptophyta</taxon>
        <taxon>Embryophyta</taxon>
        <taxon>Tracheophyta</taxon>
        <taxon>Spermatophyta</taxon>
        <taxon>Magnoliopsida</taxon>
        <taxon>Liliopsida</taxon>
        <taxon>Poales</taxon>
        <taxon>Cyperaceae</taxon>
        <taxon>Cyperoideae</taxon>
        <taxon>Cariceae</taxon>
        <taxon>Carex</taxon>
        <taxon>Carex subgen. Euthyceras</taxon>
    </lineage>
</organism>
<dbReference type="Pfam" id="PF03878">
    <property type="entry name" value="YIF1"/>
    <property type="match status" value="1"/>
</dbReference>
<sequence>MTLLVGRFFSNPQYYFNVNEQYVRNKLKVILLPFLHRGHWTRVAEPVGGRLSFKPPIYDINAPDLYIPFMAFATFIILAGFSLGFMGKFTPEALSMQFTRAAVGWVLQIAVLKSILSSLGSSEVPFLDVASYSGYAFAGLSVTVIMRLIWGSSYYFIMPWMSLCMGIFMVKTTRRIVSTEARNYERRSSRQHYMLLFVAIAQFPFFFLLGRI</sequence>
<evidence type="ECO:0000256" key="9">
    <source>
        <dbReference type="ARBA" id="ARBA00023034"/>
    </source>
</evidence>
<dbReference type="Proteomes" id="UP000623129">
    <property type="component" value="Unassembled WGS sequence"/>
</dbReference>
<evidence type="ECO:0000256" key="6">
    <source>
        <dbReference type="ARBA" id="ARBA00022824"/>
    </source>
</evidence>
<evidence type="ECO:0000313" key="12">
    <source>
        <dbReference type="EMBL" id="KAF3324440.1"/>
    </source>
</evidence>
<comment type="caution">
    <text evidence="12">The sequence shown here is derived from an EMBL/GenBank/DDBJ whole genome shotgun (WGS) entry which is preliminary data.</text>
</comment>
<proteinExistence type="inferred from homology"/>
<keyword evidence="8 11" id="KW-1133">Transmembrane helix</keyword>
<evidence type="ECO:0000313" key="13">
    <source>
        <dbReference type="Proteomes" id="UP000623129"/>
    </source>
</evidence>
<keyword evidence="13" id="KW-1185">Reference proteome</keyword>
<dbReference type="EMBL" id="SWLB01000022">
    <property type="protein sequence ID" value="KAF3324440.1"/>
    <property type="molecule type" value="Genomic_DNA"/>
</dbReference>
<keyword evidence="6" id="KW-0256">Endoplasmic reticulum</keyword>
<gene>
    <name evidence="12" type="ORF">FCM35_KLT11907</name>
</gene>
<evidence type="ECO:0000256" key="11">
    <source>
        <dbReference type="SAM" id="Phobius"/>
    </source>
</evidence>
<name>A0A833QH42_9POAL</name>
<dbReference type="OrthoDB" id="337750at2759"/>
<comment type="subcellular location">
    <subcellularLocation>
        <location evidence="1">Endoplasmic reticulum membrane</location>
        <topology evidence="1">Multi-pass membrane protein</topology>
    </subcellularLocation>
    <subcellularLocation>
        <location evidence="2">Golgi apparatus membrane</location>
        <topology evidence="2">Multi-pass membrane protein</topology>
    </subcellularLocation>
</comment>
<evidence type="ECO:0000256" key="2">
    <source>
        <dbReference type="ARBA" id="ARBA00004653"/>
    </source>
</evidence>
<dbReference type="AlphaFoldDB" id="A0A833QH42"/>
<keyword evidence="10 11" id="KW-0472">Membrane</keyword>
<evidence type="ECO:0000256" key="1">
    <source>
        <dbReference type="ARBA" id="ARBA00004477"/>
    </source>
</evidence>
<keyword evidence="9" id="KW-0333">Golgi apparatus</keyword>